<evidence type="ECO:0000256" key="1">
    <source>
        <dbReference type="SAM" id="MobiDB-lite"/>
    </source>
</evidence>
<dbReference type="AlphaFoldDB" id="A0A2I0UCN7"/>
<protein>
    <submittedName>
        <fullName evidence="2">Uncharacterized protein</fullName>
    </submittedName>
</protein>
<dbReference type="EMBL" id="KZ505869">
    <property type="protein sequence ID" value="PKU43810.1"/>
    <property type="molecule type" value="Genomic_DNA"/>
</dbReference>
<accession>A0A2I0UCN7</accession>
<evidence type="ECO:0000313" key="3">
    <source>
        <dbReference type="Proteomes" id="UP000233556"/>
    </source>
</evidence>
<evidence type="ECO:0000313" key="2">
    <source>
        <dbReference type="EMBL" id="PKU43810.1"/>
    </source>
</evidence>
<gene>
    <name evidence="2" type="ORF">llap_5876</name>
</gene>
<sequence length="114" mass="12912">MRSSIDKWQQPHIHEPWSPLGTPANLITVGGTTQQDISNLAGSCDRGANKERYQLDFVLTNKEGLMGTVKIKSSLECSDHERVEFKIQIAKGQTEKGKNNWCNLTNMKLWLQLQ</sequence>
<organism evidence="2 3">
    <name type="scientific">Limosa lapponica baueri</name>
    <dbReference type="NCBI Taxonomy" id="1758121"/>
    <lineage>
        <taxon>Eukaryota</taxon>
        <taxon>Metazoa</taxon>
        <taxon>Chordata</taxon>
        <taxon>Craniata</taxon>
        <taxon>Vertebrata</taxon>
        <taxon>Euteleostomi</taxon>
        <taxon>Archelosauria</taxon>
        <taxon>Archosauria</taxon>
        <taxon>Dinosauria</taxon>
        <taxon>Saurischia</taxon>
        <taxon>Theropoda</taxon>
        <taxon>Coelurosauria</taxon>
        <taxon>Aves</taxon>
        <taxon>Neognathae</taxon>
        <taxon>Neoaves</taxon>
        <taxon>Charadriiformes</taxon>
        <taxon>Scolopacidae</taxon>
        <taxon>Limosa</taxon>
    </lineage>
</organism>
<proteinExistence type="predicted"/>
<keyword evidence="3" id="KW-1185">Reference proteome</keyword>
<reference evidence="3" key="2">
    <citation type="submission" date="2017-12" db="EMBL/GenBank/DDBJ databases">
        <title>Genome sequence of the Bar-tailed Godwit (Limosa lapponica baueri).</title>
        <authorList>
            <person name="Lima N.C.B."/>
            <person name="Parody-Merino A.M."/>
            <person name="Battley P.F."/>
            <person name="Fidler A.E."/>
            <person name="Prosdocimi F."/>
        </authorList>
    </citation>
    <scope>NUCLEOTIDE SEQUENCE [LARGE SCALE GENOMIC DNA]</scope>
</reference>
<name>A0A2I0UCN7_LIMLA</name>
<dbReference type="Proteomes" id="UP000233556">
    <property type="component" value="Unassembled WGS sequence"/>
</dbReference>
<feature type="region of interest" description="Disordered" evidence="1">
    <location>
        <begin position="1"/>
        <end position="21"/>
    </location>
</feature>
<reference evidence="3" key="1">
    <citation type="submission" date="2017-11" db="EMBL/GenBank/DDBJ databases">
        <authorList>
            <person name="Lima N.C."/>
            <person name="Parody-Merino A.M."/>
            <person name="Battley P.F."/>
            <person name="Fidler A.E."/>
            <person name="Prosdocimi F."/>
        </authorList>
    </citation>
    <scope>NUCLEOTIDE SEQUENCE [LARGE SCALE GENOMIC DNA]</scope>
</reference>